<keyword evidence="4 7" id="KW-1133">Transmembrane helix</keyword>
<evidence type="ECO:0000259" key="8">
    <source>
        <dbReference type="Pfam" id="PF10412"/>
    </source>
</evidence>
<dbReference type="GO" id="GO:0005886">
    <property type="term" value="C:plasma membrane"/>
    <property type="evidence" value="ECO:0007669"/>
    <property type="project" value="UniProtKB-SubCell"/>
</dbReference>
<comment type="subcellular location">
    <subcellularLocation>
        <location evidence="1">Cell membrane</location>
        <topology evidence="1">Multi-pass membrane protein</topology>
    </subcellularLocation>
</comment>
<proteinExistence type="predicted"/>
<feature type="transmembrane region" description="Helical" evidence="7">
    <location>
        <begin position="25"/>
        <end position="45"/>
    </location>
</feature>
<dbReference type="CDD" id="cd01127">
    <property type="entry name" value="TrwB_TraG_TraD_VirD4"/>
    <property type="match status" value="1"/>
</dbReference>
<evidence type="ECO:0000313" key="9">
    <source>
        <dbReference type="EMBL" id="SHN40529.1"/>
    </source>
</evidence>
<dbReference type="InterPro" id="IPR027417">
    <property type="entry name" value="P-loop_NTPase"/>
</dbReference>
<evidence type="ECO:0000256" key="5">
    <source>
        <dbReference type="ARBA" id="ARBA00023136"/>
    </source>
</evidence>
<reference evidence="10" key="1">
    <citation type="submission" date="2016-11" db="EMBL/GenBank/DDBJ databases">
        <authorList>
            <person name="Varghese N."/>
            <person name="Submissions S."/>
        </authorList>
    </citation>
    <scope>NUCLEOTIDE SEQUENCE [LARGE SCALE GENOMIC DNA]</scope>
    <source>
        <strain evidence="10">Sac-22</strain>
    </source>
</reference>
<dbReference type="EMBL" id="FRCX01000011">
    <property type="protein sequence ID" value="SHN40529.1"/>
    <property type="molecule type" value="Genomic_DNA"/>
</dbReference>
<keyword evidence="3 7" id="KW-0812">Transmembrane</keyword>
<keyword evidence="10" id="KW-1185">Reference proteome</keyword>
<evidence type="ECO:0000313" key="10">
    <source>
        <dbReference type="Proteomes" id="UP000184339"/>
    </source>
</evidence>
<evidence type="ECO:0000256" key="4">
    <source>
        <dbReference type="ARBA" id="ARBA00022989"/>
    </source>
</evidence>
<evidence type="ECO:0000256" key="2">
    <source>
        <dbReference type="ARBA" id="ARBA00022475"/>
    </source>
</evidence>
<evidence type="ECO:0000256" key="6">
    <source>
        <dbReference type="SAM" id="MobiDB-lite"/>
    </source>
</evidence>
<dbReference type="InterPro" id="IPR051539">
    <property type="entry name" value="T4SS-coupling_protein"/>
</dbReference>
<feature type="region of interest" description="Disordered" evidence="6">
    <location>
        <begin position="597"/>
        <end position="656"/>
    </location>
</feature>
<dbReference type="PANTHER" id="PTHR37937:SF1">
    <property type="entry name" value="CONJUGATIVE TRANSFER: DNA TRANSPORT"/>
    <property type="match status" value="1"/>
</dbReference>
<dbReference type="PANTHER" id="PTHR37937">
    <property type="entry name" value="CONJUGATIVE TRANSFER: DNA TRANSPORT"/>
    <property type="match status" value="1"/>
</dbReference>
<dbReference type="Pfam" id="PF10412">
    <property type="entry name" value="TrwB_AAD_bind"/>
    <property type="match status" value="1"/>
</dbReference>
<keyword evidence="5 7" id="KW-0472">Membrane</keyword>
<feature type="compositionally biased region" description="Low complexity" evidence="6">
    <location>
        <begin position="622"/>
        <end position="634"/>
    </location>
</feature>
<organism evidence="9 10">
    <name type="scientific">Duganella sacchari</name>
    <dbReference type="NCBI Taxonomy" id="551987"/>
    <lineage>
        <taxon>Bacteria</taxon>
        <taxon>Pseudomonadati</taxon>
        <taxon>Pseudomonadota</taxon>
        <taxon>Betaproteobacteria</taxon>
        <taxon>Burkholderiales</taxon>
        <taxon>Oxalobacteraceae</taxon>
        <taxon>Telluria group</taxon>
        <taxon>Duganella</taxon>
    </lineage>
</organism>
<keyword evidence="2" id="KW-1003">Cell membrane</keyword>
<dbReference type="SUPFAM" id="SSF52540">
    <property type="entry name" value="P-loop containing nucleoside triphosphate hydrolases"/>
    <property type="match status" value="1"/>
</dbReference>
<evidence type="ECO:0000256" key="3">
    <source>
        <dbReference type="ARBA" id="ARBA00022692"/>
    </source>
</evidence>
<dbReference type="AlphaFoldDB" id="A0A1M7R598"/>
<sequence length="656" mass="72352">MKKREKVQWGAGAAPSIKRVDPLRFCKSILLSVPPVAFIGTWAAWRPLPSLPMPPGSFVDHLSYGGAWVMHQFAPSFFSHKAQLFAAHIEALKNHGEIGGIYARLAMGAAAGLVPLGWAAWKYLRPRDGLIYLRGARRYSGKVAVDKLKAKLSPAVKRQPDHAIAPDIFYPKNLWTRHMLVVAGTGAGKSTVLRPLVQTIVKHDEQMLLFDPKGEFTRAFEKPILIAPWDERGWAWDIGGDMRNIGFARRFAAALILQGTDPMWANAARQLVVGSLLYLQRKYGIYWGWRQIADTLALPQPSLLKIMSRHFPEAVRAVERASVTTQGVLINLTAFCSPIFDLADAWGDTPADRRVSFFDWIKNPELAPRQIILQGNGAYPEITKGYVEGIFSVISGMVSSVELEDSPDRKVWIICEELPQMGKIPIRPLFELGRSRGLRCIAVCQDLAQLEEVHGAQTVKSLVSMSGSILIGQVSQGDTAETLAKALGAREVERRNISTSFGSGRSQSVSYARETIPLYTAAELGSRLGYDEDRKGVRFALALEGNIYELFWPTFPMKDARAAHIPSAWANGLVTPIGHHPMDNDDNSDHPDPVVAFAPSTTSTPHSDEPLWLDDGQAIPLDDASSSDDFSPFSQMWDGAVSSDKSFAEDASEQEQ</sequence>
<dbReference type="Gene3D" id="3.40.50.300">
    <property type="entry name" value="P-loop containing nucleotide triphosphate hydrolases"/>
    <property type="match status" value="2"/>
</dbReference>
<accession>A0A1M7R598</accession>
<evidence type="ECO:0000256" key="7">
    <source>
        <dbReference type="SAM" id="Phobius"/>
    </source>
</evidence>
<dbReference type="OrthoDB" id="9803543at2"/>
<dbReference type="Proteomes" id="UP000184339">
    <property type="component" value="Unassembled WGS sequence"/>
</dbReference>
<dbReference type="STRING" id="551987.SAMN05192549_1116"/>
<feature type="domain" description="Type IV secretion system coupling protein TraD DNA-binding" evidence="8">
    <location>
        <begin position="166"/>
        <end position="509"/>
    </location>
</feature>
<name>A0A1M7R598_9BURK</name>
<dbReference type="RefSeq" id="WP_084560293.1">
    <property type="nucleotide sequence ID" value="NZ_FRCX01000011.1"/>
</dbReference>
<dbReference type="InterPro" id="IPR019476">
    <property type="entry name" value="T4SS_TraD_DNA-bd"/>
</dbReference>
<gene>
    <name evidence="9" type="ORF">SAMN05192549_1116</name>
</gene>
<protein>
    <submittedName>
        <fullName evidence="9">Type IV secretory pathway, VirD4 component, TraG/TraD family ATPase</fullName>
    </submittedName>
</protein>
<evidence type="ECO:0000256" key="1">
    <source>
        <dbReference type="ARBA" id="ARBA00004651"/>
    </source>
</evidence>